<feature type="chain" id="PRO_5040845781" evidence="1">
    <location>
        <begin position="26"/>
        <end position="276"/>
    </location>
</feature>
<evidence type="ECO:0000313" key="3">
    <source>
        <dbReference type="Proteomes" id="UP000596074"/>
    </source>
</evidence>
<dbReference type="Proteomes" id="UP000596074">
    <property type="component" value="Chromosome"/>
</dbReference>
<keyword evidence="1" id="KW-0732">Signal</keyword>
<reference evidence="2 3" key="1">
    <citation type="submission" date="2019-11" db="EMBL/GenBank/DDBJ databases">
        <title>Venatorbacter sp. nov. a predator of Campylobacter and other Gram-negative bacteria.</title>
        <authorList>
            <person name="Saeedi A."/>
            <person name="Cummings N.J."/>
            <person name="Connerton I.F."/>
            <person name="Connerton P.L."/>
        </authorList>
    </citation>
    <scope>NUCLEOTIDE SEQUENCE [LARGE SCALE GENOMIC DNA]</scope>
    <source>
        <strain evidence="2">XL5</strain>
    </source>
</reference>
<evidence type="ECO:0000256" key="1">
    <source>
        <dbReference type="SAM" id="SignalP"/>
    </source>
</evidence>
<dbReference type="AlphaFoldDB" id="A0A9X7UVM6"/>
<accession>A0A9X7UVM6</accession>
<gene>
    <name evidence="2" type="ORF">GJQ55_04980</name>
</gene>
<sequence>MLIAHAPFRPLAATLLITLPASLLAALPAAADSAPETATNAVPVATAEPAAVLSHTNTVTAAATENRLTLQPFTVHYKTRYELGWFSFDIEGKRQLERLDNNRWRFTFDAEASIATLHESTEFSLQEQQLQPLLYRYQTTGFLNTPTQTVLFAPARQEITDAQNNKLYKDIWQPGVQDSLSYMLQASLDLAQGKTELNYPVFDEDKIREHRFVVVGEEPLDTAIGQLQAIKVQQIRSSNKRQLFAWFSPRHQYQLIRLAYYEKGKLRYQIDVSGIE</sequence>
<dbReference type="InterPro" id="IPR021457">
    <property type="entry name" value="DUF3108"/>
</dbReference>
<proteinExistence type="predicted"/>
<feature type="signal peptide" evidence="1">
    <location>
        <begin position="1"/>
        <end position="25"/>
    </location>
</feature>
<name>A0A9X7UVM6_9GAMM</name>
<dbReference type="RefSeq" id="WP_228346415.1">
    <property type="nucleotide sequence ID" value="NZ_CP046056.1"/>
</dbReference>
<keyword evidence="3" id="KW-1185">Reference proteome</keyword>
<organism evidence="2 3">
    <name type="scientific">Venatoribacter cucullus</name>
    <dbReference type="NCBI Taxonomy" id="2661630"/>
    <lineage>
        <taxon>Bacteria</taxon>
        <taxon>Pseudomonadati</taxon>
        <taxon>Pseudomonadota</taxon>
        <taxon>Gammaproteobacteria</taxon>
        <taxon>Oceanospirillales</taxon>
        <taxon>Oceanospirillaceae</taxon>
        <taxon>Venatoribacter</taxon>
    </lineage>
</organism>
<evidence type="ECO:0000313" key="2">
    <source>
        <dbReference type="EMBL" id="QQD23872.1"/>
    </source>
</evidence>
<dbReference type="Pfam" id="PF11306">
    <property type="entry name" value="DUF3108"/>
    <property type="match status" value="1"/>
</dbReference>
<dbReference type="EMBL" id="CP046056">
    <property type="protein sequence ID" value="QQD23872.1"/>
    <property type="molecule type" value="Genomic_DNA"/>
</dbReference>
<protein>
    <submittedName>
        <fullName evidence="2">DUF3108 domain-containing protein</fullName>
    </submittedName>
</protein>
<dbReference type="KEGG" id="vcw:GJQ55_04980"/>